<dbReference type="EMBL" id="FXUV02000070">
    <property type="protein sequence ID" value="SNB83141.1"/>
    <property type="molecule type" value="Genomic_DNA"/>
</dbReference>
<accession>A0A238TEA5</accession>
<evidence type="ECO:0000256" key="1">
    <source>
        <dbReference type="SAM" id="MobiDB-lite"/>
    </source>
</evidence>
<evidence type="ECO:0000313" key="4">
    <source>
        <dbReference type="Proteomes" id="UP000215450"/>
    </source>
</evidence>
<feature type="compositionally biased region" description="Basic and acidic residues" evidence="1">
    <location>
        <begin position="48"/>
        <end position="60"/>
    </location>
</feature>
<reference evidence="3 4" key="2">
    <citation type="submission" date="2017-06" db="EMBL/GenBank/DDBJ databases">
        <authorList>
            <person name="Kim H.J."/>
            <person name="Triplett B.A."/>
        </authorList>
    </citation>
    <scope>NUCLEOTIDE SEQUENCE [LARGE SCALE GENOMIC DNA]</scope>
    <source>
        <strain evidence="3">Kingella_eburonensis</strain>
    </source>
</reference>
<keyword evidence="4" id="KW-1185">Reference proteome</keyword>
<evidence type="ECO:0000313" key="2">
    <source>
        <dbReference type="EMBL" id="SMQ13464.1"/>
    </source>
</evidence>
<gene>
    <name evidence="2" type="ORF">KEBURONENSIS_02060</name>
    <name evidence="3" type="ORF">KEBURONENSIS_02068</name>
</gene>
<feature type="region of interest" description="Disordered" evidence="1">
    <location>
        <begin position="46"/>
        <end position="84"/>
    </location>
</feature>
<feature type="compositionally biased region" description="Basic and acidic residues" evidence="1">
    <location>
        <begin position="72"/>
        <end position="84"/>
    </location>
</feature>
<dbReference type="GeneID" id="93263101"/>
<dbReference type="EMBL" id="FXUV01000067">
    <property type="protein sequence ID" value="SMQ13464.1"/>
    <property type="molecule type" value="Genomic_DNA"/>
</dbReference>
<sequence>MANKYLANTPLILQNENGEDVRVERGETVVLSDTQYAEVAAHVTLIETTEKQPETAEPKDNQPAQSAPEVTQPEKPKRNSKAEQ</sequence>
<proteinExistence type="predicted"/>
<reference evidence="2" key="1">
    <citation type="submission" date="2017-05" db="EMBL/GenBank/DDBJ databases">
        <authorList>
            <person name="Song R."/>
            <person name="Chenine A.L."/>
            <person name="Ruprecht R.M."/>
        </authorList>
    </citation>
    <scope>NUCLEOTIDE SEQUENCE</scope>
    <source>
        <strain evidence="2">Kingella_eburonensis</strain>
    </source>
</reference>
<organism evidence="3 4">
    <name type="scientific">Kingella negevensis</name>
    <dbReference type="NCBI Taxonomy" id="1522312"/>
    <lineage>
        <taxon>Bacteria</taxon>
        <taxon>Pseudomonadati</taxon>
        <taxon>Pseudomonadota</taxon>
        <taxon>Betaproteobacteria</taxon>
        <taxon>Neisseriales</taxon>
        <taxon>Neisseriaceae</taxon>
        <taxon>Kingella</taxon>
    </lineage>
</organism>
<dbReference type="RefSeq" id="WP_003785075.1">
    <property type="nucleotide sequence ID" value="NZ_FXUV02000070.1"/>
</dbReference>
<protein>
    <submittedName>
        <fullName evidence="3">Uncharacterized protein</fullName>
    </submittedName>
</protein>
<evidence type="ECO:0000313" key="3">
    <source>
        <dbReference type="EMBL" id="SNB83141.1"/>
    </source>
</evidence>
<dbReference type="Proteomes" id="UP000215450">
    <property type="component" value="Unassembled WGS sequence"/>
</dbReference>
<dbReference type="AlphaFoldDB" id="A0A238TEA5"/>
<dbReference type="OrthoDB" id="8612641at2"/>
<name>A0A238TEA5_9NEIS</name>